<feature type="compositionally biased region" description="Basic and acidic residues" evidence="1">
    <location>
        <begin position="73"/>
        <end position="85"/>
    </location>
</feature>
<protein>
    <submittedName>
        <fullName evidence="2">Uncharacterized protein</fullName>
    </submittedName>
</protein>
<dbReference type="EMBL" id="JACVVK020000038">
    <property type="protein sequence ID" value="KAK7500290.1"/>
    <property type="molecule type" value="Genomic_DNA"/>
</dbReference>
<proteinExistence type="predicted"/>
<feature type="region of interest" description="Disordered" evidence="1">
    <location>
        <begin position="72"/>
        <end position="94"/>
    </location>
</feature>
<dbReference type="AlphaFoldDB" id="A0ABD0LLC2"/>
<evidence type="ECO:0000313" key="2">
    <source>
        <dbReference type="EMBL" id="KAK7500290.1"/>
    </source>
</evidence>
<evidence type="ECO:0000256" key="1">
    <source>
        <dbReference type="SAM" id="MobiDB-lite"/>
    </source>
</evidence>
<keyword evidence="3" id="KW-1185">Reference proteome</keyword>
<accession>A0ABD0LLC2</accession>
<gene>
    <name evidence="2" type="ORF">BaRGS_00008513</name>
</gene>
<organism evidence="2 3">
    <name type="scientific">Batillaria attramentaria</name>
    <dbReference type="NCBI Taxonomy" id="370345"/>
    <lineage>
        <taxon>Eukaryota</taxon>
        <taxon>Metazoa</taxon>
        <taxon>Spiralia</taxon>
        <taxon>Lophotrochozoa</taxon>
        <taxon>Mollusca</taxon>
        <taxon>Gastropoda</taxon>
        <taxon>Caenogastropoda</taxon>
        <taxon>Sorbeoconcha</taxon>
        <taxon>Cerithioidea</taxon>
        <taxon>Batillariidae</taxon>
        <taxon>Batillaria</taxon>
    </lineage>
</organism>
<evidence type="ECO:0000313" key="3">
    <source>
        <dbReference type="Proteomes" id="UP001519460"/>
    </source>
</evidence>
<comment type="caution">
    <text evidence="2">The sequence shown here is derived from an EMBL/GenBank/DDBJ whole genome shotgun (WGS) entry which is preliminary data.</text>
</comment>
<reference evidence="2 3" key="1">
    <citation type="journal article" date="2023" name="Sci. Data">
        <title>Genome assembly of the Korean intertidal mud-creeper Batillaria attramentaria.</title>
        <authorList>
            <person name="Patra A.K."/>
            <person name="Ho P.T."/>
            <person name="Jun S."/>
            <person name="Lee S.J."/>
            <person name="Kim Y."/>
            <person name="Won Y.J."/>
        </authorList>
    </citation>
    <scope>NUCLEOTIDE SEQUENCE [LARGE SCALE GENOMIC DNA]</scope>
    <source>
        <strain evidence="2">Wonlab-2016</strain>
    </source>
</reference>
<name>A0ABD0LLC2_9CAEN</name>
<dbReference type="Proteomes" id="UP001519460">
    <property type="component" value="Unassembled WGS sequence"/>
</dbReference>
<sequence length="120" mass="14170">MAVSARLACQAARQALLHCRSVISVQPIRTRYKRIHRGKWPEEARTFQQRLDELNQRDAELDRMVNIGFPLQDRARKGSSEDRRHQQWSKTRNKLEYAARHRESTVHAISLFGVHKMRPQ</sequence>